<organism evidence="1 2">
    <name type="scientific">Meganyctiphanes norvegica</name>
    <name type="common">Northern krill</name>
    <name type="synonym">Thysanopoda norvegica</name>
    <dbReference type="NCBI Taxonomy" id="48144"/>
    <lineage>
        <taxon>Eukaryota</taxon>
        <taxon>Metazoa</taxon>
        <taxon>Ecdysozoa</taxon>
        <taxon>Arthropoda</taxon>
        <taxon>Crustacea</taxon>
        <taxon>Multicrustacea</taxon>
        <taxon>Malacostraca</taxon>
        <taxon>Eumalacostraca</taxon>
        <taxon>Eucarida</taxon>
        <taxon>Euphausiacea</taxon>
        <taxon>Euphausiidae</taxon>
        <taxon>Meganyctiphanes</taxon>
    </lineage>
</organism>
<feature type="non-terminal residue" evidence="1">
    <location>
        <position position="1"/>
    </location>
</feature>
<sequence>SVQAQGQGIINVGVQIPMPAAAAPQQCGCGNNCVASTSLCAHGHIAQSSCGCCNQCASGPGEPCGNGCGNGLQCQGGICLTVSVAMPAPARMGGCGCAVQGCTPQPQGCHFGIAVSSSCSCCKTCA</sequence>
<accession>A0AAV2SEE3</accession>
<comment type="caution">
    <text evidence="1">The sequence shown here is derived from an EMBL/GenBank/DDBJ whole genome shotgun (WGS) entry which is preliminary data.</text>
</comment>
<reference evidence="1 2" key="1">
    <citation type="submission" date="2024-05" db="EMBL/GenBank/DDBJ databases">
        <authorList>
            <person name="Wallberg A."/>
        </authorList>
    </citation>
    <scope>NUCLEOTIDE SEQUENCE [LARGE SCALE GENOMIC DNA]</scope>
</reference>
<evidence type="ECO:0000313" key="2">
    <source>
        <dbReference type="Proteomes" id="UP001497623"/>
    </source>
</evidence>
<dbReference type="AlphaFoldDB" id="A0AAV2SEE3"/>
<evidence type="ECO:0000313" key="1">
    <source>
        <dbReference type="EMBL" id="CAL4175385.1"/>
    </source>
</evidence>
<name>A0AAV2SEE3_MEGNR</name>
<dbReference type="EMBL" id="CAXKWB010054122">
    <property type="protein sequence ID" value="CAL4175385.1"/>
    <property type="molecule type" value="Genomic_DNA"/>
</dbReference>
<proteinExistence type="predicted"/>
<protein>
    <submittedName>
        <fullName evidence="1">Uncharacterized protein</fullName>
    </submittedName>
</protein>
<feature type="non-terminal residue" evidence="1">
    <location>
        <position position="126"/>
    </location>
</feature>
<gene>
    <name evidence="1" type="ORF">MNOR_LOCUS34645</name>
</gene>
<keyword evidence="2" id="KW-1185">Reference proteome</keyword>
<dbReference type="Proteomes" id="UP001497623">
    <property type="component" value="Unassembled WGS sequence"/>
</dbReference>